<proteinExistence type="predicted"/>
<dbReference type="EMBL" id="PNFV01000005">
    <property type="protein sequence ID" value="PMB82449.1"/>
    <property type="molecule type" value="Genomic_DNA"/>
</dbReference>
<accession>A0A2J6NM99</accession>
<reference evidence="2 3" key="1">
    <citation type="submission" date="2017-09" db="EMBL/GenBank/DDBJ databases">
        <title>Bacterial strain isolated from the female urinary microbiota.</title>
        <authorList>
            <person name="Thomas-White K."/>
            <person name="Kumar N."/>
            <person name="Forster S."/>
            <person name="Putonti C."/>
            <person name="Lawley T."/>
            <person name="Wolfe A.J."/>
        </authorList>
    </citation>
    <scope>NUCLEOTIDE SEQUENCE [LARGE SCALE GENOMIC DNA]</scope>
    <source>
        <strain evidence="2 3">UMB0683</strain>
    </source>
</reference>
<dbReference type="PANTHER" id="PTHR43638">
    <property type="entry name" value="OXIDOREDUCTASE, ALDO/KETO REDUCTASE FAMILY PROTEIN"/>
    <property type="match status" value="1"/>
</dbReference>
<dbReference type="Gene3D" id="3.20.20.100">
    <property type="entry name" value="NADP-dependent oxidoreductase domain"/>
    <property type="match status" value="1"/>
</dbReference>
<dbReference type="InterPro" id="IPR036812">
    <property type="entry name" value="NAD(P)_OxRdtase_dom_sf"/>
</dbReference>
<dbReference type="InterPro" id="IPR020471">
    <property type="entry name" value="AKR"/>
</dbReference>
<evidence type="ECO:0000313" key="2">
    <source>
        <dbReference type="EMBL" id="PMB82449.1"/>
    </source>
</evidence>
<protein>
    <recommendedName>
        <fullName evidence="1">NADP-dependent oxidoreductase domain-containing protein</fullName>
    </recommendedName>
</protein>
<dbReference type="InterPro" id="IPR023210">
    <property type="entry name" value="NADP_OxRdtase_dom"/>
</dbReference>
<dbReference type="Pfam" id="PF00248">
    <property type="entry name" value="Aldo_ket_red"/>
    <property type="match status" value="1"/>
</dbReference>
<dbReference type="PANTHER" id="PTHR43638:SF3">
    <property type="entry name" value="ALDEHYDE REDUCTASE"/>
    <property type="match status" value="1"/>
</dbReference>
<evidence type="ECO:0000313" key="3">
    <source>
        <dbReference type="Proteomes" id="UP000239920"/>
    </source>
</evidence>
<organism evidence="2 3">
    <name type="scientific">Limosilactobacillus pontis</name>
    <dbReference type="NCBI Taxonomy" id="35787"/>
    <lineage>
        <taxon>Bacteria</taxon>
        <taxon>Bacillati</taxon>
        <taxon>Bacillota</taxon>
        <taxon>Bacilli</taxon>
        <taxon>Lactobacillales</taxon>
        <taxon>Lactobacillaceae</taxon>
        <taxon>Limosilactobacillus</taxon>
    </lineage>
</organism>
<evidence type="ECO:0000259" key="1">
    <source>
        <dbReference type="Pfam" id="PF00248"/>
    </source>
</evidence>
<dbReference type="GO" id="GO:0016491">
    <property type="term" value="F:oxidoreductase activity"/>
    <property type="evidence" value="ECO:0007669"/>
    <property type="project" value="InterPro"/>
</dbReference>
<feature type="domain" description="NADP-dependent oxidoreductase" evidence="1">
    <location>
        <begin position="14"/>
        <end position="267"/>
    </location>
</feature>
<comment type="caution">
    <text evidence="2">The sequence shown here is derived from an EMBL/GenBank/DDBJ whole genome shotgun (WGS) entry which is preliminary data.</text>
</comment>
<gene>
    <name evidence="2" type="ORF">CK797_05190</name>
</gene>
<name>A0A2J6NM99_9LACO</name>
<dbReference type="PRINTS" id="PR00069">
    <property type="entry name" value="ALDKETRDTASE"/>
</dbReference>
<dbReference type="AlphaFoldDB" id="A0A2J6NM99"/>
<sequence length="282" mass="31283">MQTVKIGATSLPAVGIGTWHTGDDPQKRPAEVQAIRISLDHGVRVIDTAEMYGMGRAEEVVKEAIQGYARDQIYIIDKVLPENASHRQLERSLDQSLRRVGTDYFDLYLLHWRGSVPLSETVDELERMVTKGKIRHWGVSNFDVADLQELWQLPAGQYCVANEDLYNLDERGIEFGLLPLMKKHNLPLIAYSPLAQADTISGQLTTDPLLGELAANHQASVYQIMLAWTLRYGNVLSIPKAGSPEHALANIQAAAITFTDDELTALAKRFPAPTSKQPLATI</sequence>
<dbReference type="Proteomes" id="UP000239920">
    <property type="component" value="Unassembled WGS sequence"/>
</dbReference>
<dbReference type="OrthoDB" id="9773828at2"/>
<dbReference type="SUPFAM" id="SSF51430">
    <property type="entry name" value="NAD(P)-linked oxidoreductase"/>
    <property type="match status" value="1"/>
</dbReference>
<dbReference type="RefSeq" id="WP_104688698.1">
    <property type="nucleotide sequence ID" value="NZ_JBKTHY010000002.1"/>
</dbReference>